<dbReference type="Pfam" id="PF00501">
    <property type="entry name" value="AMP-binding"/>
    <property type="match status" value="1"/>
</dbReference>
<protein>
    <recommendedName>
        <fullName evidence="6">AMP-dependent synthetase/ligase domain-containing protein</fullName>
    </recommendedName>
</protein>
<dbReference type="Pfam" id="PF13193">
    <property type="entry name" value="AMP-binding_C"/>
    <property type="match status" value="1"/>
</dbReference>
<accession>A0A1E4TM95</accession>
<dbReference type="Gene3D" id="3.30.300.30">
    <property type="match status" value="1"/>
</dbReference>
<gene>
    <name evidence="4" type="ORF">CANCADRAFT_1480</name>
</gene>
<dbReference type="SUPFAM" id="SSF56801">
    <property type="entry name" value="Acetyl-CoA synthetase-like"/>
    <property type="match status" value="1"/>
</dbReference>
<feature type="domain" description="AMP-dependent synthetase/ligase" evidence="2">
    <location>
        <begin position="87"/>
        <end position="421"/>
    </location>
</feature>
<reference evidence="5" key="1">
    <citation type="submission" date="2016-02" db="EMBL/GenBank/DDBJ databases">
        <title>Comparative genomics of biotechnologically important yeasts.</title>
        <authorList>
            <consortium name="DOE Joint Genome Institute"/>
            <person name="Riley R."/>
            <person name="Haridas S."/>
            <person name="Wolfe K.H."/>
            <person name="Lopes M.R."/>
            <person name="Hittinger C.T."/>
            <person name="Goker M."/>
            <person name="Salamov A."/>
            <person name="Wisecaver J."/>
            <person name="Long T.M."/>
            <person name="Aerts A.L."/>
            <person name="Barry K."/>
            <person name="Choi C."/>
            <person name="Clum A."/>
            <person name="Coughlan A.Y."/>
            <person name="Deshpande S."/>
            <person name="Douglass A.P."/>
            <person name="Hanson S.J."/>
            <person name="Klenk H.-P."/>
            <person name="Labutti K."/>
            <person name="Lapidus A."/>
            <person name="Lindquist E."/>
            <person name="Lipzen A."/>
            <person name="Meier-Kolthoff J.P."/>
            <person name="Ohm R.A."/>
            <person name="Otillar R.P."/>
            <person name="Pangilinan J."/>
            <person name="Peng Y."/>
            <person name="Rokas A."/>
            <person name="Rosa C.A."/>
            <person name="Scheuner C."/>
            <person name="Sibirny A.A."/>
            <person name="Slot J.C."/>
            <person name="Stielow J.B."/>
            <person name="Sun H."/>
            <person name="Kurtzman C.P."/>
            <person name="Blackwell M."/>
            <person name="Jeffries T.W."/>
            <person name="Grigoriev I.V."/>
        </authorList>
    </citation>
    <scope>NUCLEOTIDE SEQUENCE [LARGE SCALE GENOMIC DNA]</scope>
    <source>
        <strain evidence="5">NRRL Y-17796</strain>
    </source>
</reference>
<comment type="similarity">
    <text evidence="1">Belongs to the ATP-dependent AMP-binding enzyme family.</text>
</comment>
<dbReference type="Gene3D" id="2.30.38.10">
    <property type="entry name" value="Luciferase, Domain 3"/>
    <property type="match status" value="1"/>
</dbReference>
<sequence>MLFKAPDKFVLPEVPDYLSLEQFMYIASKPSDKDVLCSGLSDTKFRNLKEMKVFTDNLASSIAPLLDVKKNWSGTLATGKPGHGEFDRSVVLYSENSVYTLPIQLAVHRLLGVVAPTSTAMTAKEVVHQLKLSEAKIIITSKKYLPNVLEAIKITGHSRSKVFLTDEVSHDGFVTVKELASRGSLMPRAPVVVLKPGEAKERVAFLSQSSGTSGLPKGIKISHFNVIANILQINVLYPEETLKVNLALLPLYHIYGLVVVLYASMHAGSQLVVLPEFNYELLLQTTEKFKLTTLFVVPPILVRLLNDLKSEHPIAEKYNLTSIERFMTGAAPFSKEQTEALFATPWAKRHNFVLVQAYGATEMSPMGCTQRGDSILSGASGYVCPGAVVRVVDPETLKDVEDPETTQGELWYKGPNVVLGYVDNAKGVRGAVAPGFLTPDGYYRTGDEVLFKKDKHGEYQVVVVDRLKELIKTKGFQVAPAELEGVILSHPAVADCCVIGIPDERAGELPRAYIKLSPNATREGVEQSVYDFVKKEKARYKWLDGGVVIIDEIPKSPSGKILRRFLRDKARAEYAKQHAKSKL</sequence>
<dbReference type="EMBL" id="KV453841">
    <property type="protein sequence ID" value="ODV92886.1"/>
    <property type="molecule type" value="Genomic_DNA"/>
</dbReference>
<evidence type="ECO:0008006" key="6">
    <source>
        <dbReference type="Google" id="ProtNLM"/>
    </source>
</evidence>
<dbReference type="InterPro" id="IPR045851">
    <property type="entry name" value="AMP-bd_C_sf"/>
</dbReference>
<dbReference type="Gene3D" id="3.40.50.980">
    <property type="match status" value="2"/>
</dbReference>
<dbReference type="InterPro" id="IPR025110">
    <property type="entry name" value="AMP-bd_C"/>
</dbReference>
<keyword evidence="5" id="KW-1185">Reference proteome</keyword>
<dbReference type="PANTHER" id="PTHR24096:SF422">
    <property type="entry name" value="BCDNA.GH02901"/>
    <property type="match status" value="1"/>
</dbReference>
<dbReference type="InterPro" id="IPR020845">
    <property type="entry name" value="AMP-binding_CS"/>
</dbReference>
<evidence type="ECO:0000313" key="4">
    <source>
        <dbReference type="EMBL" id="ODV92886.1"/>
    </source>
</evidence>
<dbReference type="InterPro" id="IPR000873">
    <property type="entry name" value="AMP-dep_synth/lig_dom"/>
</dbReference>
<dbReference type="PANTHER" id="PTHR24096">
    <property type="entry name" value="LONG-CHAIN-FATTY-ACID--COA LIGASE"/>
    <property type="match status" value="1"/>
</dbReference>
<dbReference type="GO" id="GO:0016405">
    <property type="term" value="F:CoA-ligase activity"/>
    <property type="evidence" value="ECO:0007669"/>
    <property type="project" value="TreeGrafter"/>
</dbReference>
<evidence type="ECO:0000256" key="1">
    <source>
        <dbReference type="ARBA" id="ARBA00006432"/>
    </source>
</evidence>
<dbReference type="PROSITE" id="PS00455">
    <property type="entry name" value="AMP_BINDING"/>
    <property type="match status" value="1"/>
</dbReference>
<name>A0A1E4TM95_9ASCO</name>
<organism evidence="4 5">
    <name type="scientific">Tortispora caseinolytica NRRL Y-17796</name>
    <dbReference type="NCBI Taxonomy" id="767744"/>
    <lineage>
        <taxon>Eukaryota</taxon>
        <taxon>Fungi</taxon>
        <taxon>Dikarya</taxon>
        <taxon>Ascomycota</taxon>
        <taxon>Saccharomycotina</taxon>
        <taxon>Trigonopsidomycetes</taxon>
        <taxon>Trigonopsidales</taxon>
        <taxon>Trigonopsidaceae</taxon>
        <taxon>Tortispora</taxon>
    </lineage>
</organism>
<dbReference type="AlphaFoldDB" id="A0A1E4TM95"/>
<evidence type="ECO:0000259" key="2">
    <source>
        <dbReference type="Pfam" id="PF00501"/>
    </source>
</evidence>
<proteinExistence type="inferred from homology"/>
<feature type="domain" description="AMP-binding enzyme C-terminal" evidence="3">
    <location>
        <begin position="482"/>
        <end position="560"/>
    </location>
</feature>
<evidence type="ECO:0000259" key="3">
    <source>
        <dbReference type="Pfam" id="PF13193"/>
    </source>
</evidence>
<dbReference type="OrthoDB" id="1898221at2759"/>
<dbReference type="FunFam" id="3.30.300.30:FF:000007">
    <property type="entry name" value="4-coumarate--CoA ligase 2"/>
    <property type="match status" value="1"/>
</dbReference>
<evidence type="ECO:0000313" key="5">
    <source>
        <dbReference type="Proteomes" id="UP000095023"/>
    </source>
</evidence>
<dbReference type="Proteomes" id="UP000095023">
    <property type="component" value="Unassembled WGS sequence"/>
</dbReference>